<comment type="caution">
    <text evidence="1">The sequence shown here is derived from an EMBL/GenBank/DDBJ whole genome shotgun (WGS) entry which is preliminary data.</text>
</comment>
<evidence type="ECO:0000313" key="1">
    <source>
        <dbReference type="EMBL" id="KAG8234052.1"/>
    </source>
</evidence>
<dbReference type="AlphaFoldDB" id="A0A8K0P5Q1"/>
<dbReference type="PANTHER" id="PTHR31340">
    <property type="entry name" value="MITOCHONDRIAL GENOME MAINTENANCE EXONUCLEASE 1"/>
    <property type="match status" value="1"/>
</dbReference>
<keyword evidence="2" id="KW-1185">Reference proteome</keyword>
<proteinExistence type="predicted"/>
<accession>A0A8K0P5Q1</accession>
<gene>
    <name evidence="1" type="ORF">J437_LFUL014777</name>
</gene>
<dbReference type="GO" id="GO:0008297">
    <property type="term" value="F:single-stranded DNA exodeoxyribonuclease activity"/>
    <property type="evidence" value="ECO:0007669"/>
    <property type="project" value="TreeGrafter"/>
</dbReference>
<dbReference type="OrthoDB" id="5777131at2759"/>
<dbReference type="Proteomes" id="UP000792457">
    <property type="component" value="Unassembled WGS sequence"/>
</dbReference>
<dbReference type="GO" id="GO:0006264">
    <property type="term" value="P:mitochondrial DNA replication"/>
    <property type="evidence" value="ECO:0007669"/>
    <property type="project" value="TreeGrafter"/>
</dbReference>
<name>A0A8K0P5Q1_LADFU</name>
<dbReference type="PANTHER" id="PTHR31340:SF3">
    <property type="entry name" value="MITOCHONDRIAL GENOME MAINTENANCE EXONUCLEASE 1"/>
    <property type="match status" value="1"/>
</dbReference>
<dbReference type="GO" id="GO:0005739">
    <property type="term" value="C:mitochondrion"/>
    <property type="evidence" value="ECO:0007669"/>
    <property type="project" value="TreeGrafter"/>
</dbReference>
<evidence type="ECO:0000313" key="2">
    <source>
        <dbReference type="Proteomes" id="UP000792457"/>
    </source>
</evidence>
<sequence>MALRKESESLLSGCCWLLKNFKRTCVSKTNYSLGRIIKDLNKENKALFGKLIETRKERRRNVLNNTCSASSGIQITNENVFPETGNLVTTQKSSTDLWPRAEVRVIKSSSTRLKEEIKHSSSLDTNVNESDKIHSEILLRNVSSSGDVCEPKSDAFNILKSIDKYPMMNQGKNVVPTFSLSDFDNSCISNKHISRIYPSVTKVLNATMSEHSKMLLKKWREKMIAELGQDGFMSFYKAQLNSGCQFHTAIQSFLRGTCSEDLLLDGQGVEGCWKSLTPVILKMKDVQILEGPIEGGLVVVAYSDGSAAETFHLDLPQCYSYWKLWLQRLKSFWNQYYECQSVQSDSQKFKEI</sequence>
<evidence type="ECO:0008006" key="3">
    <source>
        <dbReference type="Google" id="ProtNLM"/>
    </source>
</evidence>
<reference evidence="1" key="1">
    <citation type="submission" date="2013-04" db="EMBL/GenBank/DDBJ databases">
        <authorList>
            <person name="Qu J."/>
            <person name="Murali S.C."/>
            <person name="Bandaranaike D."/>
            <person name="Bellair M."/>
            <person name="Blankenburg K."/>
            <person name="Chao H."/>
            <person name="Dinh H."/>
            <person name="Doddapaneni H."/>
            <person name="Downs B."/>
            <person name="Dugan-Rocha S."/>
            <person name="Elkadiri S."/>
            <person name="Gnanaolivu R.D."/>
            <person name="Hernandez B."/>
            <person name="Javaid M."/>
            <person name="Jayaseelan J.C."/>
            <person name="Lee S."/>
            <person name="Li M."/>
            <person name="Ming W."/>
            <person name="Munidasa M."/>
            <person name="Muniz J."/>
            <person name="Nguyen L."/>
            <person name="Ongeri F."/>
            <person name="Osuji N."/>
            <person name="Pu L.-L."/>
            <person name="Puazo M."/>
            <person name="Qu C."/>
            <person name="Quiroz J."/>
            <person name="Raj R."/>
            <person name="Weissenberger G."/>
            <person name="Xin Y."/>
            <person name="Zou X."/>
            <person name="Han Y."/>
            <person name="Richards S."/>
            <person name="Worley K."/>
            <person name="Muzny D."/>
            <person name="Gibbs R."/>
        </authorList>
    </citation>
    <scope>NUCLEOTIDE SEQUENCE</scope>
    <source>
        <strain evidence="1">Sampled in the wild</strain>
    </source>
</reference>
<reference evidence="1" key="2">
    <citation type="submission" date="2017-10" db="EMBL/GenBank/DDBJ databases">
        <title>Ladona fulva Genome sequencing and assembly.</title>
        <authorList>
            <person name="Murali S."/>
            <person name="Richards S."/>
            <person name="Bandaranaike D."/>
            <person name="Bellair M."/>
            <person name="Blankenburg K."/>
            <person name="Chao H."/>
            <person name="Dinh H."/>
            <person name="Doddapaneni H."/>
            <person name="Dugan-Rocha S."/>
            <person name="Elkadiri S."/>
            <person name="Gnanaolivu R."/>
            <person name="Hernandez B."/>
            <person name="Skinner E."/>
            <person name="Javaid M."/>
            <person name="Lee S."/>
            <person name="Li M."/>
            <person name="Ming W."/>
            <person name="Munidasa M."/>
            <person name="Muniz J."/>
            <person name="Nguyen L."/>
            <person name="Hughes D."/>
            <person name="Osuji N."/>
            <person name="Pu L.-L."/>
            <person name="Puazo M."/>
            <person name="Qu C."/>
            <person name="Quiroz J."/>
            <person name="Raj R."/>
            <person name="Weissenberger G."/>
            <person name="Xin Y."/>
            <person name="Zou X."/>
            <person name="Han Y."/>
            <person name="Worley K."/>
            <person name="Muzny D."/>
            <person name="Gibbs R."/>
        </authorList>
    </citation>
    <scope>NUCLEOTIDE SEQUENCE</scope>
    <source>
        <strain evidence="1">Sampled in the wild</strain>
    </source>
</reference>
<organism evidence="1 2">
    <name type="scientific">Ladona fulva</name>
    <name type="common">Scarce chaser dragonfly</name>
    <name type="synonym">Libellula fulva</name>
    <dbReference type="NCBI Taxonomy" id="123851"/>
    <lineage>
        <taxon>Eukaryota</taxon>
        <taxon>Metazoa</taxon>
        <taxon>Ecdysozoa</taxon>
        <taxon>Arthropoda</taxon>
        <taxon>Hexapoda</taxon>
        <taxon>Insecta</taxon>
        <taxon>Pterygota</taxon>
        <taxon>Palaeoptera</taxon>
        <taxon>Odonata</taxon>
        <taxon>Epiprocta</taxon>
        <taxon>Anisoptera</taxon>
        <taxon>Libelluloidea</taxon>
        <taxon>Libellulidae</taxon>
        <taxon>Ladona</taxon>
    </lineage>
</organism>
<dbReference type="EMBL" id="KZ308767">
    <property type="protein sequence ID" value="KAG8234052.1"/>
    <property type="molecule type" value="Genomic_DNA"/>
</dbReference>
<protein>
    <recommendedName>
        <fullName evidence="3">Mitochondrial genome maintenance exonuclease 1</fullName>
    </recommendedName>
</protein>